<feature type="compositionally biased region" description="Pro residues" evidence="1">
    <location>
        <begin position="50"/>
        <end position="60"/>
    </location>
</feature>
<dbReference type="GeneID" id="125177778"/>
<evidence type="ECO:0000313" key="3">
    <source>
        <dbReference type="RefSeq" id="XP_047736120.1"/>
    </source>
</evidence>
<gene>
    <name evidence="3" type="primary">LOC125177778</name>
</gene>
<reference evidence="3" key="1">
    <citation type="submission" date="2025-08" db="UniProtKB">
        <authorList>
            <consortium name="RefSeq"/>
        </authorList>
    </citation>
    <scope>IDENTIFICATION</scope>
    <source>
        <tissue evidence="3">Whole organism</tissue>
    </source>
</reference>
<evidence type="ECO:0000313" key="2">
    <source>
        <dbReference type="Proteomes" id="UP000694843"/>
    </source>
</evidence>
<organism evidence="2 3">
    <name type="scientific">Hyalella azteca</name>
    <name type="common">Amphipod</name>
    <dbReference type="NCBI Taxonomy" id="294128"/>
    <lineage>
        <taxon>Eukaryota</taxon>
        <taxon>Metazoa</taxon>
        <taxon>Ecdysozoa</taxon>
        <taxon>Arthropoda</taxon>
        <taxon>Crustacea</taxon>
        <taxon>Multicrustacea</taxon>
        <taxon>Malacostraca</taxon>
        <taxon>Eumalacostraca</taxon>
        <taxon>Peracarida</taxon>
        <taxon>Amphipoda</taxon>
        <taxon>Senticaudata</taxon>
        <taxon>Talitrida</taxon>
        <taxon>Talitroidea</taxon>
        <taxon>Hyalellidae</taxon>
        <taxon>Hyalella</taxon>
    </lineage>
</organism>
<proteinExistence type="predicted"/>
<dbReference type="RefSeq" id="XP_047736120.1">
    <property type="nucleotide sequence ID" value="XM_047880164.1"/>
</dbReference>
<dbReference type="Proteomes" id="UP000694843">
    <property type="component" value="Unplaced"/>
</dbReference>
<evidence type="ECO:0000256" key="1">
    <source>
        <dbReference type="SAM" id="MobiDB-lite"/>
    </source>
</evidence>
<dbReference type="KEGG" id="hazt:125177778"/>
<feature type="region of interest" description="Disordered" evidence="1">
    <location>
        <begin position="376"/>
        <end position="406"/>
    </location>
</feature>
<sequence length="525" mass="59381">MMTLLPKYSIGQFVLITSLLLGSLGDPIFFYGRGGQEINRKRSFHHPFGPRSPPPPPNRPHPNRVPCLPNYIHKTKYITKTTSLYKTIYETEFFPKTVFDTSFKTFGFDFDPSTVTTTSTSTIVSTRVEPVYITTTEFESTSITSTVTQLIYDTKHLINSLQHTRFTPEIITKTIIQDVFHTDIETVFSSRTVTVTRTETAINTDCPGLPSSSDSQFLSNTFDSRARLNRELLKASLFTAPVAPDLYEDIKLSNSRPKTTYTGLLPPSNNDVFSSSYRDAANYFNPLDPLQQQVSSLYGSSNVGSQSNPFIHPDNKLFNSFGTSHLNAQPLQNYLVHADYSSRYQNVVKPPPVLPEKDKPFYDHPDDYTQFTQKDIKFTPSRPDPTSISDIIGHPSDSEETQEDHSYGVRQQKLLSQGDSLYGIKSTYRPTGQKPSYTPEDTHYIGENPDTGEDIHIREILKGVKGGEIHEEIHNHGLVEPRFIPHSPELTHFRTQNSKYSNSYHEGPPVYVVRNQEIHHTNTAS</sequence>
<name>A0A979FGR1_HYAAZ</name>
<accession>A0A979FGR1</accession>
<keyword evidence="2" id="KW-1185">Reference proteome</keyword>
<dbReference type="AlphaFoldDB" id="A0A979FGR1"/>
<feature type="region of interest" description="Disordered" evidence="1">
    <location>
        <begin position="41"/>
        <end position="65"/>
    </location>
</feature>
<protein>
    <submittedName>
        <fullName evidence="3">Uncharacterized protein LOC125177778</fullName>
    </submittedName>
</protein>